<dbReference type="Proteomes" id="UP001482620">
    <property type="component" value="Unassembled WGS sequence"/>
</dbReference>
<evidence type="ECO:0000313" key="3">
    <source>
        <dbReference type="Proteomes" id="UP001482620"/>
    </source>
</evidence>
<organism evidence="2 3">
    <name type="scientific">Ilyodon furcidens</name>
    <name type="common">goldbreast splitfin</name>
    <dbReference type="NCBI Taxonomy" id="33524"/>
    <lineage>
        <taxon>Eukaryota</taxon>
        <taxon>Metazoa</taxon>
        <taxon>Chordata</taxon>
        <taxon>Craniata</taxon>
        <taxon>Vertebrata</taxon>
        <taxon>Euteleostomi</taxon>
        <taxon>Actinopterygii</taxon>
        <taxon>Neopterygii</taxon>
        <taxon>Teleostei</taxon>
        <taxon>Neoteleostei</taxon>
        <taxon>Acanthomorphata</taxon>
        <taxon>Ovalentaria</taxon>
        <taxon>Atherinomorphae</taxon>
        <taxon>Cyprinodontiformes</taxon>
        <taxon>Goodeidae</taxon>
        <taxon>Ilyodon</taxon>
    </lineage>
</organism>
<proteinExistence type="predicted"/>
<feature type="compositionally biased region" description="Polar residues" evidence="1">
    <location>
        <begin position="82"/>
        <end position="96"/>
    </location>
</feature>
<keyword evidence="3" id="KW-1185">Reference proteome</keyword>
<feature type="region of interest" description="Disordered" evidence="1">
    <location>
        <begin position="1"/>
        <end position="96"/>
    </location>
</feature>
<dbReference type="EMBL" id="JAHRIQ010059872">
    <property type="protein sequence ID" value="MEQ2240863.1"/>
    <property type="molecule type" value="Genomic_DNA"/>
</dbReference>
<evidence type="ECO:0000256" key="1">
    <source>
        <dbReference type="SAM" id="MobiDB-lite"/>
    </source>
</evidence>
<reference evidence="2 3" key="1">
    <citation type="submission" date="2021-06" db="EMBL/GenBank/DDBJ databases">
        <authorList>
            <person name="Palmer J.M."/>
        </authorList>
    </citation>
    <scope>NUCLEOTIDE SEQUENCE [LARGE SCALE GENOMIC DNA]</scope>
    <source>
        <strain evidence="3">if_2019</strain>
        <tissue evidence="2">Muscle</tissue>
    </source>
</reference>
<comment type="caution">
    <text evidence="2">The sequence shown here is derived from an EMBL/GenBank/DDBJ whole genome shotgun (WGS) entry which is preliminary data.</text>
</comment>
<accession>A0ABV0UAK5</accession>
<gene>
    <name evidence="2" type="ORF">ILYODFUR_019427</name>
</gene>
<evidence type="ECO:0000313" key="2">
    <source>
        <dbReference type="EMBL" id="MEQ2240863.1"/>
    </source>
</evidence>
<sequence>MLSICLQRRDRARGPKPRQAAPGMSRHTPKHPVLDSDTPADRDTGHWQGVWWGGSPGTNTPEGQPDPGGGPYGDRQKALAPAQTSAGTTRTRATPS</sequence>
<name>A0ABV0UAK5_9TELE</name>
<protein>
    <submittedName>
        <fullName evidence="2">Uncharacterized protein</fullName>
    </submittedName>
</protein>